<dbReference type="GO" id="GO:0008780">
    <property type="term" value="F:acyl-[acyl-carrier-protein]-UDP-N-acetylglucosamine O-acyltransferase activity"/>
    <property type="evidence" value="ECO:0007669"/>
    <property type="project" value="UniProtKB-EC"/>
</dbReference>
<dbReference type="Pfam" id="PF13720">
    <property type="entry name" value="Acetyltransf_11"/>
    <property type="match status" value="1"/>
</dbReference>
<dbReference type="PIRSF" id="PIRSF000456">
    <property type="entry name" value="UDP-GlcNAc_acltr"/>
    <property type="match status" value="1"/>
</dbReference>
<dbReference type="InterPro" id="IPR037157">
    <property type="entry name" value="Acetyltransf_C_sf"/>
</dbReference>
<name>A0A3B1BE59_9ZZZZ</name>
<evidence type="ECO:0000256" key="2">
    <source>
        <dbReference type="ARBA" id="ARBA00022556"/>
    </source>
</evidence>
<proteinExistence type="predicted"/>
<keyword evidence="3 7" id="KW-0808">Transferase</keyword>
<dbReference type="NCBIfam" id="NF003657">
    <property type="entry name" value="PRK05289.1"/>
    <property type="match status" value="1"/>
</dbReference>
<dbReference type="PANTHER" id="PTHR43480:SF1">
    <property type="entry name" value="ACYL-[ACYL-CARRIER-PROTEIN]--UDP-N-ACETYLGLUCOSAMINE O-ACYLTRANSFERASE, MITOCHONDRIAL-RELATED"/>
    <property type="match status" value="1"/>
</dbReference>
<evidence type="ECO:0000256" key="4">
    <source>
        <dbReference type="ARBA" id="ARBA00023098"/>
    </source>
</evidence>
<dbReference type="InterPro" id="IPR029098">
    <property type="entry name" value="Acetyltransf_C"/>
</dbReference>
<dbReference type="Gene3D" id="1.20.1180.10">
    <property type="entry name" value="Udp N-acetylglucosamine O-acyltransferase, C-terminal domain"/>
    <property type="match status" value="1"/>
</dbReference>
<protein>
    <submittedName>
        <fullName evidence="7">Acyl-[acyl-carrier-protein]--UDP-N-acetylglucosamine O-acyltransferase</fullName>
        <ecNumber evidence="7">2.3.1.129</ecNumber>
    </submittedName>
</protein>
<sequence>MIHPRAIVDPNARLADDVEVGPFSIIEADVEIGAGCKISSNVRIYSGTRMGCDNQIDHGTVLGCEPQDLGFVQENSKPLIIGDHNRFREGVNISRGVKTDHGTRVGSHNYIMAMCHIGHDCIVGNHNIFANTGSLSGHVEMEDHIFLSGKTATHQFCRIGAYAMVAGLSGVAQDVPPYLMADGHRAEAVNLNIIGLRRAGFSATQRKAIKHAYKVIYKSGLKLQAALDELKSIEPGAEVSHIIEFIEATERGIISHR</sequence>
<keyword evidence="5 7" id="KW-0012">Acyltransferase</keyword>
<dbReference type="GO" id="GO:0016020">
    <property type="term" value="C:membrane"/>
    <property type="evidence" value="ECO:0007669"/>
    <property type="project" value="GOC"/>
</dbReference>
<dbReference type="CDD" id="cd03351">
    <property type="entry name" value="LbH_UDP-GlcNAc_AT"/>
    <property type="match status" value="1"/>
</dbReference>
<dbReference type="EMBL" id="UOFY01000047">
    <property type="protein sequence ID" value="VAX10313.1"/>
    <property type="molecule type" value="Genomic_DNA"/>
</dbReference>
<gene>
    <name evidence="7" type="ORF">MNBD_GAMMA25-80</name>
</gene>
<dbReference type="InterPro" id="IPR011004">
    <property type="entry name" value="Trimer_LpxA-like_sf"/>
</dbReference>
<dbReference type="SUPFAM" id="SSF51161">
    <property type="entry name" value="Trimeric LpxA-like enzymes"/>
    <property type="match status" value="1"/>
</dbReference>
<keyword evidence="1" id="KW-0444">Lipid biosynthesis</keyword>
<dbReference type="AlphaFoldDB" id="A0A3B1BE59"/>
<reference evidence="7" key="1">
    <citation type="submission" date="2018-06" db="EMBL/GenBank/DDBJ databases">
        <authorList>
            <person name="Zhirakovskaya E."/>
        </authorList>
    </citation>
    <scope>NUCLEOTIDE SEQUENCE</scope>
</reference>
<evidence type="ECO:0000256" key="3">
    <source>
        <dbReference type="ARBA" id="ARBA00022679"/>
    </source>
</evidence>
<feature type="domain" description="UDP N-acetylglucosamine O-acyltransferase C-terminal" evidence="6">
    <location>
        <begin position="174"/>
        <end position="254"/>
    </location>
</feature>
<organism evidence="7">
    <name type="scientific">hydrothermal vent metagenome</name>
    <dbReference type="NCBI Taxonomy" id="652676"/>
    <lineage>
        <taxon>unclassified sequences</taxon>
        <taxon>metagenomes</taxon>
        <taxon>ecological metagenomes</taxon>
    </lineage>
</organism>
<dbReference type="NCBIfam" id="TIGR01852">
    <property type="entry name" value="lipid_A_lpxA"/>
    <property type="match status" value="1"/>
</dbReference>
<evidence type="ECO:0000259" key="6">
    <source>
        <dbReference type="Pfam" id="PF13720"/>
    </source>
</evidence>
<dbReference type="Gene3D" id="2.160.10.10">
    <property type="entry name" value="Hexapeptide repeat proteins"/>
    <property type="match status" value="1"/>
</dbReference>
<dbReference type="PANTHER" id="PTHR43480">
    <property type="entry name" value="ACYL-[ACYL-CARRIER-PROTEIN]--UDP-N-ACETYLGLUCOSAMINE O-ACYLTRANSFERASE"/>
    <property type="match status" value="1"/>
</dbReference>
<evidence type="ECO:0000256" key="1">
    <source>
        <dbReference type="ARBA" id="ARBA00022516"/>
    </source>
</evidence>
<evidence type="ECO:0000256" key="5">
    <source>
        <dbReference type="ARBA" id="ARBA00023315"/>
    </source>
</evidence>
<keyword evidence="4" id="KW-0443">Lipid metabolism</keyword>
<keyword evidence="2" id="KW-0441">Lipid A biosynthesis</keyword>
<evidence type="ECO:0000313" key="7">
    <source>
        <dbReference type="EMBL" id="VAX10313.1"/>
    </source>
</evidence>
<dbReference type="InterPro" id="IPR010137">
    <property type="entry name" value="Lipid_A_LpxA"/>
</dbReference>
<accession>A0A3B1BE59</accession>
<dbReference type="InterPro" id="IPR001451">
    <property type="entry name" value="Hexapep"/>
</dbReference>
<dbReference type="GO" id="GO:0009245">
    <property type="term" value="P:lipid A biosynthetic process"/>
    <property type="evidence" value="ECO:0007669"/>
    <property type="project" value="UniProtKB-KW"/>
</dbReference>
<dbReference type="EC" id="2.3.1.129" evidence="7"/>
<dbReference type="Pfam" id="PF00132">
    <property type="entry name" value="Hexapep"/>
    <property type="match status" value="1"/>
</dbReference>